<reference evidence="1" key="1">
    <citation type="submission" date="2021-06" db="EMBL/GenBank/DDBJ databases">
        <authorList>
            <person name="Hodson N. C."/>
            <person name="Mongue J. A."/>
            <person name="Jaron S. K."/>
        </authorList>
    </citation>
    <scope>NUCLEOTIDE SEQUENCE</scope>
</reference>
<protein>
    <submittedName>
        <fullName evidence="1">Uncharacterized protein</fullName>
    </submittedName>
</protein>
<dbReference type="AlphaFoldDB" id="A0A8J2JE47"/>
<sequence length="112" mass="12405">MVPEIEEDSWLSGGMMEPRTSWKYGGGLWPMAIGELPSCPVTLLLTTFIIPSLHTKVRLNPFRYSLLANSLSTDVPSPKSPEEIALIPIMREPTGLPIGKFPLFQERSPPAK</sequence>
<dbReference type="Proteomes" id="UP000708208">
    <property type="component" value="Unassembled WGS sequence"/>
</dbReference>
<gene>
    <name evidence="1" type="ORF">AFUS01_LOCUS8160</name>
</gene>
<proteinExistence type="predicted"/>
<comment type="caution">
    <text evidence="1">The sequence shown here is derived from an EMBL/GenBank/DDBJ whole genome shotgun (WGS) entry which is preliminary data.</text>
</comment>
<name>A0A8J2JE47_9HEXA</name>
<evidence type="ECO:0000313" key="1">
    <source>
        <dbReference type="EMBL" id="CAG7718791.1"/>
    </source>
</evidence>
<accession>A0A8J2JE47</accession>
<evidence type="ECO:0000313" key="2">
    <source>
        <dbReference type="Proteomes" id="UP000708208"/>
    </source>
</evidence>
<dbReference type="EMBL" id="CAJVCH010056009">
    <property type="protein sequence ID" value="CAG7718791.1"/>
    <property type="molecule type" value="Genomic_DNA"/>
</dbReference>
<organism evidence="1 2">
    <name type="scientific">Allacma fusca</name>
    <dbReference type="NCBI Taxonomy" id="39272"/>
    <lineage>
        <taxon>Eukaryota</taxon>
        <taxon>Metazoa</taxon>
        <taxon>Ecdysozoa</taxon>
        <taxon>Arthropoda</taxon>
        <taxon>Hexapoda</taxon>
        <taxon>Collembola</taxon>
        <taxon>Symphypleona</taxon>
        <taxon>Sminthuridae</taxon>
        <taxon>Allacma</taxon>
    </lineage>
</organism>
<keyword evidence="2" id="KW-1185">Reference proteome</keyword>